<proteinExistence type="predicted"/>
<name>A0A183IJP0_9BILA</name>
<reference evidence="3" key="1">
    <citation type="submission" date="2016-06" db="UniProtKB">
        <authorList>
            <consortium name="WormBaseParasite"/>
        </authorList>
    </citation>
    <scope>IDENTIFICATION</scope>
</reference>
<sequence length="124" mass="13572">MNIICQHDCTQRGTLARPLVHSFTRSLALSLVQLLFCHNPVLFPNRSSTCASSARRFSAVAAPTTTVTASERGADWMGTVSSKFSRTTNDDRVMALVQLEFLSFSLLRIDTLLCSALASHCASY</sequence>
<keyword evidence="2" id="KW-1185">Reference proteome</keyword>
<dbReference type="EMBL" id="UZAM01007979">
    <property type="protein sequence ID" value="VDP02529.1"/>
    <property type="molecule type" value="Genomic_DNA"/>
</dbReference>
<gene>
    <name evidence="1" type="ORF">SBAD_LOCUS3837</name>
</gene>
<evidence type="ECO:0000313" key="1">
    <source>
        <dbReference type="EMBL" id="VDP02529.1"/>
    </source>
</evidence>
<accession>A0A183IJP0</accession>
<dbReference type="WBParaSite" id="SBAD_0000400701-mRNA-1">
    <property type="protein sequence ID" value="SBAD_0000400701-mRNA-1"/>
    <property type="gene ID" value="SBAD_0000400701"/>
</dbReference>
<evidence type="ECO:0000313" key="2">
    <source>
        <dbReference type="Proteomes" id="UP000270296"/>
    </source>
</evidence>
<organism evidence="3">
    <name type="scientific">Soboliphyme baturini</name>
    <dbReference type="NCBI Taxonomy" id="241478"/>
    <lineage>
        <taxon>Eukaryota</taxon>
        <taxon>Metazoa</taxon>
        <taxon>Ecdysozoa</taxon>
        <taxon>Nematoda</taxon>
        <taxon>Enoplea</taxon>
        <taxon>Dorylaimia</taxon>
        <taxon>Dioctophymatida</taxon>
        <taxon>Dioctophymatoidea</taxon>
        <taxon>Soboliphymatidae</taxon>
        <taxon>Soboliphyme</taxon>
    </lineage>
</organism>
<reference evidence="1 2" key="2">
    <citation type="submission" date="2018-11" db="EMBL/GenBank/DDBJ databases">
        <authorList>
            <consortium name="Pathogen Informatics"/>
        </authorList>
    </citation>
    <scope>NUCLEOTIDE SEQUENCE [LARGE SCALE GENOMIC DNA]</scope>
</reference>
<dbReference type="Proteomes" id="UP000270296">
    <property type="component" value="Unassembled WGS sequence"/>
</dbReference>
<evidence type="ECO:0000313" key="3">
    <source>
        <dbReference type="WBParaSite" id="SBAD_0000400701-mRNA-1"/>
    </source>
</evidence>
<protein>
    <submittedName>
        <fullName evidence="3">Secreted protein</fullName>
    </submittedName>
</protein>
<dbReference type="AlphaFoldDB" id="A0A183IJP0"/>